<name>A0A9P0L3Z5_ACAOB</name>
<evidence type="ECO:0000259" key="2">
    <source>
        <dbReference type="Pfam" id="PF05225"/>
    </source>
</evidence>
<reference evidence="3" key="1">
    <citation type="submission" date="2022-03" db="EMBL/GenBank/DDBJ databases">
        <authorList>
            <person name="Sayadi A."/>
        </authorList>
    </citation>
    <scope>NUCLEOTIDE SEQUENCE</scope>
</reference>
<dbReference type="Pfam" id="PF05225">
    <property type="entry name" value="HTH_psq"/>
    <property type="match status" value="1"/>
</dbReference>
<comment type="subcellular location">
    <subcellularLocation>
        <location evidence="1">Nucleus</location>
    </subcellularLocation>
</comment>
<organism evidence="3 4">
    <name type="scientific">Acanthoscelides obtectus</name>
    <name type="common">Bean weevil</name>
    <name type="synonym">Bruchus obtectus</name>
    <dbReference type="NCBI Taxonomy" id="200917"/>
    <lineage>
        <taxon>Eukaryota</taxon>
        <taxon>Metazoa</taxon>
        <taxon>Ecdysozoa</taxon>
        <taxon>Arthropoda</taxon>
        <taxon>Hexapoda</taxon>
        <taxon>Insecta</taxon>
        <taxon>Pterygota</taxon>
        <taxon>Neoptera</taxon>
        <taxon>Endopterygota</taxon>
        <taxon>Coleoptera</taxon>
        <taxon>Polyphaga</taxon>
        <taxon>Cucujiformia</taxon>
        <taxon>Chrysomeloidea</taxon>
        <taxon>Chrysomelidae</taxon>
        <taxon>Bruchinae</taxon>
        <taxon>Bruchini</taxon>
        <taxon>Acanthoscelides</taxon>
    </lineage>
</organism>
<gene>
    <name evidence="3" type="ORF">ACAOBT_LOCUS18423</name>
</gene>
<proteinExistence type="predicted"/>
<evidence type="ECO:0000256" key="1">
    <source>
        <dbReference type="ARBA" id="ARBA00004123"/>
    </source>
</evidence>
<dbReference type="GO" id="GO:0005634">
    <property type="term" value="C:nucleus"/>
    <property type="evidence" value="ECO:0007669"/>
    <property type="project" value="UniProtKB-SubCell"/>
</dbReference>
<sequence>MPKRIYNAWSQANMNEALEKYQSRNMGFNEIYPTYNIPKPTFRRHLKNLNKHKTIGRPKDLTAAMGEELVQHILELELCLFGLTIKDLRRLAYNLPRNIIFIIDLISKNNWRVGNGITHINL</sequence>
<protein>
    <recommendedName>
        <fullName evidence="2">HTH psq-type domain-containing protein</fullName>
    </recommendedName>
</protein>
<accession>A0A9P0L3Z5</accession>
<comment type="caution">
    <text evidence="3">The sequence shown here is derived from an EMBL/GenBank/DDBJ whole genome shotgun (WGS) entry which is preliminary data.</text>
</comment>
<evidence type="ECO:0000313" key="4">
    <source>
        <dbReference type="Proteomes" id="UP001152888"/>
    </source>
</evidence>
<dbReference type="Gene3D" id="1.10.10.60">
    <property type="entry name" value="Homeodomain-like"/>
    <property type="match status" value="1"/>
</dbReference>
<dbReference type="SUPFAM" id="SSF46689">
    <property type="entry name" value="Homeodomain-like"/>
    <property type="match status" value="1"/>
</dbReference>
<keyword evidence="4" id="KW-1185">Reference proteome</keyword>
<feature type="domain" description="HTH psq-type" evidence="2">
    <location>
        <begin position="12"/>
        <end position="50"/>
    </location>
</feature>
<dbReference type="OrthoDB" id="8191755at2759"/>
<dbReference type="EMBL" id="CAKOFQ010007043">
    <property type="protein sequence ID" value="CAH1988351.1"/>
    <property type="molecule type" value="Genomic_DNA"/>
</dbReference>
<dbReference type="Proteomes" id="UP001152888">
    <property type="component" value="Unassembled WGS sequence"/>
</dbReference>
<dbReference type="AlphaFoldDB" id="A0A9P0L3Z5"/>
<dbReference type="InterPro" id="IPR007889">
    <property type="entry name" value="HTH_Psq"/>
</dbReference>
<dbReference type="GO" id="GO:0003677">
    <property type="term" value="F:DNA binding"/>
    <property type="evidence" value="ECO:0007669"/>
    <property type="project" value="InterPro"/>
</dbReference>
<dbReference type="InterPro" id="IPR009057">
    <property type="entry name" value="Homeodomain-like_sf"/>
</dbReference>
<evidence type="ECO:0000313" key="3">
    <source>
        <dbReference type="EMBL" id="CAH1988351.1"/>
    </source>
</evidence>